<feature type="compositionally biased region" description="Low complexity" evidence="1">
    <location>
        <begin position="28"/>
        <end position="37"/>
    </location>
</feature>
<dbReference type="Proteomes" id="UP000053411">
    <property type="component" value="Unassembled WGS sequence"/>
</dbReference>
<evidence type="ECO:0000313" key="3">
    <source>
        <dbReference type="Proteomes" id="UP000053411"/>
    </source>
</evidence>
<feature type="region of interest" description="Disordered" evidence="1">
    <location>
        <begin position="1"/>
        <end position="38"/>
    </location>
</feature>
<sequence>MATVDSNTRTVQLFTDRDSDFSEPKSPKSPSVSLSTSRNKSLRTWGLQRVDSRGRIDPSELQVKMVKVWHGLRRNKHAGSIVMIDFWFEQPQRSKRISAAAINVTFHAKSGTTSENLDVSTIKNGSSLSGDRKHSSPTPPAIIALAPEGYVGLSNKSTTKTLAGSINVGAAVGPLSATTEWVQESGKVSAGKATISGAARARNFHSDEGHKDTARWTLTEDEFNKTGIPCYVQTAILIERAEQDADIVATVDASVTLSEGELPDPSRSKSFRSKSFRSESSRQRLFGNLPASEAFVFRPGDKPKEGSGSVDAQTNVEDLDACWEEAVELTRTGGIHMLAPEPPRFTTAA</sequence>
<name>A0A0D2IZJ8_9EURO</name>
<reference evidence="2 3" key="1">
    <citation type="submission" date="2015-01" db="EMBL/GenBank/DDBJ databases">
        <title>The Genome Sequence of Fonsecaea multimorphosa CBS 102226.</title>
        <authorList>
            <consortium name="The Broad Institute Genomics Platform"/>
            <person name="Cuomo C."/>
            <person name="de Hoog S."/>
            <person name="Gorbushina A."/>
            <person name="Stielow B."/>
            <person name="Teixiera M."/>
            <person name="Abouelleil A."/>
            <person name="Chapman S.B."/>
            <person name="Priest M."/>
            <person name="Young S.K."/>
            <person name="Wortman J."/>
            <person name="Nusbaum C."/>
            <person name="Birren B."/>
        </authorList>
    </citation>
    <scope>NUCLEOTIDE SEQUENCE [LARGE SCALE GENOMIC DNA]</scope>
    <source>
        <strain evidence="2 3">CBS 102226</strain>
    </source>
</reference>
<keyword evidence="3" id="KW-1185">Reference proteome</keyword>
<dbReference type="OrthoDB" id="4133592at2759"/>
<evidence type="ECO:0000313" key="2">
    <source>
        <dbReference type="EMBL" id="KIY02482.1"/>
    </source>
</evidence>
<gene>
    <name evidence="2" type="ORF">Z520_02621</name>
</gene>
<feature type="compositionally biased region" description="Polar residues" evidence="1">
    <location>
        <begin position="1"/>
        <end position="13"/>
    </location>
</feature>
<protein>
    <submittedName>
        <fullName evidence="2">Uncharacterized protein</fullName>
    </submittedName>
</protein>
<dbReference type="GeneID" id="27708367"/>
<feature type="compositionally biased region" description="Basic and acidic residues" evidence="1">
    <location>
        <begin position="15"/>
        <end position="26"/>
    </location>
</feature>
<dbReference type="EMBL" id="KN848064">
    <property type="protein sequence ID" value="KIY02482.1"/>
    <property type="molecule type" value="Genomic_DNA"/>
</dbReference>
<dbReference type="AlphaFoldDB" id="A0A0D2IZJ8"/>
<organism evidence="2 3">
    <name type="scientific">Fonsecaea multimorphosa CBS 102226</name>
    <dbReference type="NCBI Taxonomy" id="1442371"/>
    <lineage>
        <taxon>Eukaryota</taxon>
        <taxon>Fungi</taxon>
        <taxon>Dikarya</taxon>
        <taxon>Ascomycota</taxon>
        <taxon>Pezizomycotina</taxon>
        <taxon>Eurotiomycetes</taxon>
        <taxon>Chaetothyriomycetidae</taxon>
        <taxon>Chaetothyriales</taxon>
        <taxon>Herpotrichiellaceae</taxon>
        <taxon>Fonsecaea</taxon>
    </lineage>
</organism>
<accession>A0A0D2IZJ8</accession>
<dbReference type="RefSeq" id="XP_016636604.1">
    <property type="nucleotide sequence ID" value="XM_016773134.1"/>
</dbReference>
<dbReference type="VEuPathDB" id="FungiDB:Z520_02621"/>
<proteinExistence type="predicted"/>
<evidence type="ECO:0000256" key="1">
    <source>
        <dbReference type="SAM" id="MobiDB-lite"/>
    </source>
</evidence>